<reference evidence="5 6" key="1">
    <citation type="journal article" date="2016" name="Front. Microbiol.">
        <title>Fuerstia marisgermanicae gen. nov., sp. nov., an Unusual Member of the Phylum Planctomycetes from the German Wadden Sea.</title>
        <authorList>
            <person name="Kohn T."/>
            <person name="Heuer A."/>
            <person name="Jogler M."/>
            <person name="Vollmers J."/>
            <person name="Boedeker C."/>
            <person name="Bunk B."/>
            <person name="Rast P."/>
            <person name="Borchert D."/>
            <person name="Glockner I."/>
            <person name="Freese H.M."/>
            <person name="Klenk H.P."/>
            <person name="Overmann J."/>
            <person name="Kaster A.K."/>
            <person name="Rohde M."/>
            <person name="Wiegand S."/>
            <person name="Jogler C."/>
        </authorList>
    </citation>
    <scope>NUCLEOTIDE SEQUENCE [LARGE SCALE GENOMIC DNA]</scope>
    <source>
        <strain evidence="5 6">NH11</strain>
    </source>
</reference>
<evidence type="ECO:0000256" key="1">
    <source>
        <dbReference type="ARBA" id="ARBA00023015"/>
    </source>
</evidence>
<dbReference type="PANTHER" id="PTHR46796:SF13">
    <property type="entry name" value="HTH-TYPE TRANSCRIPTIONAL ACTIVATOR RHAS"/>
    <property type="match status" value="1"/>
</dbReference>
<dbReference type="RefSeq" id="WP_077022904.1">
    <property type="nucleotide sequence ID" value="NZ_CP017641.1"/>
</dbReference>
<evidence type="ECO:0000259" key="4">
    <source>
        <dbReference type="PROSITE" id="PS01124"/>
    </source>
</evidence>
<dbReference type="GO" id="GO:0043565">
    <property type="term" value="F:sequence-specific DNA binding"/>
    <property type="evidence" value="ECO:0007669"/>
    <property type="project" value="InterPro"/>
</dbReference>
<dbReference type="InterPro" id="IPR050204">
    <property type="entry name" value="AraC_XylS_family_regulators"/>
</dbReference>
<dbReference type="PANTHER" id="PTHR46796">
    <property type="entry name" value="HTH-TYPE TRANSCRIPTIONAL ACTIVATOR RHAS-RELATED"/>
    <property type="match status" value="1"/>
</dbReference>
<dbReference type="Pfam" id="PF12833">
    <property type="entry name" value="HTH_18"/>
    <property type="match status" value="1"/>
</dbReference>
<sequence>MRKIAVIFRDWSSDRSESISGVFEFANRQTDLLVGVFNHVQNAAQFSAPLEWGADGIICCLDGATQTDINSLLAVGLPTVNVGSVVEGMPSVTVSPTSIVGLLAEHILAINPTKIIVAADVGHRLLVSNVYAWGRTNGRPVHWLNVSRQPRDLLHLEPVPVPEFLPLVSSASGPIAIIAANDCVADYIDRISGALPELVENQLTIFSARDSPQCVLSGRAISAVVAPDRQLGFEAASVLSRMLHGKPISGGVSHVNATEFRDRKLPVAASDDSLVPIALEYIRQHAATGITVGDVMDFLQWRLSRVTFERHFRCAVGSAPGEEIRRLRLEHAKELLLTTKASIAEISGHCGFESVSGFSTFFRNGTNASPSEFRRLNNNS</sequence>
<dbReference type="Gene3D" id="1.10.10.60">
    <property type="entry name" value="Homeodomain-like"/>
    <property type="match status" value="2"/>
</dbReference>
<dbReference type="KEGG" id="fmr:Fuma_00682"/>
<name>A0A1P8WAK5_9PLAN</name>
<evidence type="ECO:0000313" key="5">
    <source>
        <dbReference type="EMBL" id="APZ91096.1"/>
    </source>
</evidence>
<proteinExistence type="predicted"/>
<dbReference type="OrthoDB" id="9795616at2"/>
<keyword evidence="3" id="KW-0804">Transcription</keyword>
<dbReference type="InterPro" id="IPR018060">
    <property type="entry name" value="HTH_AraC"/>
</dbReference>
<accession>A0A1P8WAK5</accession>
<dbReference type="EMBL" id="CP017641">
    <property type="protein sequence ID" value="APZ91096.1"/>
    <property type="molecule type" value="Genomic_DNA"/>
</dbReference>
<keyword evidence="1" id="KW-0805">Transcription regulation</keyword>
<dbReference type="GO" id="GO:0003700">
    <property type="term" value="F:DNA-binding transcription factor activity"/>
    <property type="evidence" value="ECO:0007669"/>
    <property type="project" value="InterPro"/>
</dbReference>
<keyword evidence="2" id="KW-0238">DNA-binding</keyword>
<dbReference type="Proteomes" id="UP000187735">
    <property type="component" value="Chromosome"/>
</dbReference>
<feature type="domain" description="HTH araC/xylS-type" evidence="4">
    <location>
        <begin position="303"/>
        <end position="376"/>
    </location>
</feature>
<protein>
    <submittedName>
        <fullName evidence="5">Xylose operon regulatory protein</fullName>
    </submittedName>
</protein>
<keyword evidence="6" id="KW-1185">Reference proteome</keyword>
<dbReference type="InterPro" id="IPR028082">
    <property type="entry name" value="Peripla_BP_I"/>
</dbReference>
<dbReference type="SUPFAM" id="SSF46689">
    <property type="entry name" value="Homeodomain-like"/>
    <property type="match status" value="1"/>
</dbReference>
<organism evidence="5 6">
    <name type="scientific">Fuerstiella marisgermanici</name>
    <dbReference type="NCBI Taxonomy" id="1891926"/>
    <lineage>
        <taxon>Bacteria</taxon>
        <taxon>Pseudomonadati</taxon>
        <taxon>Planctomycetota</taxon>
        <taxon>Planctomycetia</taxon>
        <taxon>Planctomycetales</taxon>
        <taxon>Planctomycetaceae</taxon>
        <taxon>Fuerstiella</taxon>
    </lineage>
</organism>
<evidence type="ECO:0000256" key="3">
    <source>
        <dbReference type="ARBA" id="ARBA00023163"/>
    </source>
</evidence>
<dbReference type="SMART" id="SM00342">
    <property type="entry name" value="HTH_ARAC"/>
    <property type="match status" value="1"/>
</dbReference>
<dbReference type="AlphaFoldDB" id="A0A1P8WAK5"/>
<dbReference type="SUPFAM" id="SSF53822">
    <property type="entry name" value="Periplasmic binding protein-like I"/>
    <property type="match status" value="1"/>
</dbReference>
<dbReference type="InterPro" id="IPR009057">
    <property type="entry name" value="Homeodomain-like_sf"/>
</dbReference>
<dbReference type="STRING" id="1891926.Fuma_00682"/>
<dbReference type="PROSITE" id="PS01124">
    <property type="entry name" value="HTH_ARAC_FAMILY_2"/>
    <property type="match status" value="1"/>
</dbReference>
<gene>
    <name evidence="5" type="primary">xylR_1</name>
    <name evidence="5" type="ORF">Fuma_00682</name>
</gene>
<evidence type="ECO:0000313" key="6">
    <source>
        <dbReference type="Proteomes" id="UP000187735"/>
    </source>
</evidence>
<dbReference type="Gene3D" id="3.40.50.2300">
    <property type="match status" value="2"/>
</dbReference>
<evidence type="ECO:0000256" key="2">
    <source>
        <dbReference type="ARBA" id="ARBA00023125"/>
    </source>
</evidence>